<dbReference type="Proteomes" id="UP001183585">
    <property type="component" value="Unassembled WGS sequence"/>
</dbReference>
<sequence length="419" mass="43789">MRKNRFAAIVLAAGLAASLAACSSGTSEDSPDEATTIDVWLMRDSVTDAFLDEFVADFETDNPDTDVNVQIQEWDGIGQRVVSAIASNDAPDVIEVGNTQVAQYAASGGLTDLGDKVSELGGADWIPGLAEPGRIDDAQYGIPYYAANRVVVYNTELFEAAGITEPPTTRDAWIAATTTLNSGEVQGIYLPGQNWYALAGFVWDEGGDLAVQDGDTWKGALDTPEALAGMDFYAQLQALGKGPKDSDEANPPQVDVFSAGDVAQIIATPGAGRQIVEANPELEDKIGYFPVPGKTADEPGAVFTGGSNLVIPVTASHPDEAYTFVAALAGEEWQERLAVEMSYVPNKTTLADVLADDPGAAAMAIGAHNGHATPNSPEWAAVEANNPIKNYMTQVLTGADPKEAATTASESITSALSGG</sequence>
<dbReference type="EMBL" id="JAVDYE010000001">
    <property type="protein sequence ID" value="MDR7381082.1"/>
    <property type="molecule type" value="Genomic_DNA"/>
</dbReference>
<dbReference type="PROSITE" id="PS51257">
    <property type="entry name" value="PROKAR_LIPOPROTEIN"/>
    <property type="match status" value="1"/>
</dbReference>
<dbReference type="InterPro" id="IPR006059">
    <property type="entry name" value="SBP"/>
</dbReference>
<comment type="caution">
    <text evidence="5">The sequence shown here is derived from an EMBL/GenBank/DDBJ whole genome shotgun (WGS) entry which is preliminary data.</text>
</comment>
<evidence type="ECO:0000256" key="2">
    <source>
        <dbReference type="ARBA" id="ARBA00022448"/>
    </source>
</evidence>
<protein>
    <submittedName>
        <fullName evidence="5">N,N'-diacetylchitobiose transport system substrate-binding protein</fullName>
    </submittedName>
</protein>
<evidence type="ECO:0000313" key="5">
    <source>
        <dbReference type="EMBL" id="MDR7381082.1"/>
    </source>
</evidence>
<evidence type="ECO:0000313" key="6">
    <source>
        <dbReference type="Proteomes" id="UP001183585"/>
    </source>
</evidence>
<reference evidence="5 6" key="1">
    <citation type="submission" date="2023-07" db="EMBL/GenBank/DDBJ databases">
        <title>Sequencing the genomes of 1000 actinobacteria strains.</title>
        <authorList>
            <person name="Klenk H.-P."/>
        </authorList>
    </citation>
    <scope>NUCLEOTIDE SEQUENCE [LARGE SCALE GENOMIC DNA]</scope>
    <source>
        <strain evidence="5 6">DSM 45554</strain>
    </source>
</reference>
<feature type="signal peptide" evidence="4">
    <location>
        <begin position="1"/>
        <end position="23"/>
    </location>
</feature>
<keyword evidence="3 4" id="KW-0732">Signal</keyword>
<dbReference type="Pfam" id="PF01547">
    <property type="entry name" value="SBP_bac_1"/>
    <property type="match status" value="1"/>
</dbReference>
<evidence type="ECO:0000256" key="3">
    <source>
        <dbReference type="ARBA" id="ARBA00022729"/>
    </source>
</evidence>
<dbReference type="Gene3D" id="3.40.190.10">
    <property type="entry name" value="Periplasmic binding protein-like II"/>
    <property type="match status" value="2"/>
</dbReference>
<comment type="similarity">
    <text evidence="1">Belongs to the bacterial solute-binding protein 1 family.</text>
</comment>
<accession>A0ABU2CIF4</accession>
<dbReference type="PANTHER" id="PTHR30061:SF50">
    <property type="entry name" value="MALTOSE_MALTODEXTRIN-BINDING PERIPLASMIC PROTEIN"/>
    <property type="match status" value="1"/>
</dbReference>
<dbReference type="RefSeq" id="WP_274997668.1">
    <property type="nucleotide sequence ID" value="NZ_JAJQQP010000017.1"/>
</dbReference>
<name>A0ABU2CIF4_9MICO</name>
<dbReference type="SUPFAM" id="SSF53850">
    <property type="entry name" value="Periplasmic binding protein-like II"/>
    <property type="match status" value="1"/>
</dbReference>
<evidence type="ECO:0000256" key="1">
    <source>
        <dbReference type="ARBA" id="ARBA00008520"/>
    </source>
</evidence>
<keyword evidence="2" id="KW-0813">Transport</keyword>
<feature type="chain" id="PRO_5046785521" evidence="4">
    <location>
        <begin position="24"/>
        <end position="419"/>
    </location>
</feature>
<dbReference type="PANTHER" id="PTHR30061">
    <property type="entry name" value="MALTOSE-BINDING PERIPLASMIC PROTEIN"/>
    <property type="match status" value="1"/>
</dbReference>
<proteinExistence type="inferred from homology"/>
<gene>
    <name evidence="5" type="ORF">J2S48_000597</name>
</gene>
<keyword evidence="6" id="KW-1185">Reference proteome</keyword>
<organism evidence="5 6">
    <name type="scientific">Promicromonospora iranensis</name>
    <dbReference type="NCBI Taxonomy" id="1105144"/>
    <lineage>
        <taxon>Bacteria</taxon>
        <taxon>Bacillati</taxon>
        <taxon>Actinomycetota</taxon>
        <taxon>Actinomycetes</taxon>
        <taxon>Micrococcales</taxon>
        <taxon>Promicromonosporaceae</taxon>
        <taxon>Promicromonospora</taxon>
    </lineage>
</organism>
<evidence type="ECO:0000256" key="4">
    <source>
        <dbReference type="SAM" id="SignalP"/>
    </source>
</evidence>